<comment type="caution">
    <text evidence="1">The sequence shown here is derived from an EMBL/GenBank/DDBJ whole genome shotgun (WGS) entry which is preliminary data.</text>
</comment>
<reference evidence="1 2" key="1">
    <citation type="submission" date="2017-09" db="EMBL/GenBank/DDBJ databases">
        <title>Mesorhizobum sanjuanii sp. nov. isolated from nodules of Lotus tenuis in saline-alkaline lowlands of Flooding Pampa.</title>
        <authorList>
            <person name="Sannazzaro A.I."/>
            <person name="Torres Tejerizo G.A."/>
            <person name="Fontana F."/>
            <person name="Cumpa Velazquez L.M."/>
            <person name="Hansen L."/>
            <person name="Pistorio M."/>
            <person name="Estrella M.J."/>
        </authorList>
    </citation>
    <scope>NUCLEOTIDE SEQUENCE [LARGE SCALE GENOMIC DNA]</scope>
    <source>
        <strain evidence="1 2">BSA136</strain>
    </source>
</reference>
<accession>A0A2A6F5A8</accession>
<gene>
    <name evidence="1" type="ORF">CN311_31640</name>
</gene>
<dbReference type="AlphaFoldDB" id="A0A2A6F5A8"/>
<name>A0A2A6F5A8_9HYPH</name>
<dbReference type="EMBL" id="NWQG01000312">
    <property type="protein sequence ID" value="PDQ17140.1"/>
    <property type="molecule type" value="Genomic_DNA"/>
</dbReference>
<keyword evidence="2" id="KW-1185">Reference proteome</keyword>
<organism evidence="1 2">
    <name type="scientific">Mesorhizobium sanjuanii</name>
    <dbReference type="NCBI Taxonomy" id="2037900"/>
    <lineage>
        <taxon>Bacteria</taxon>
        <taxon>Pseudomonadati</taxon>
        <taxon>Pseudomonadota</taxon>
        <taxon>Alphaproteobacteria</taxon>
        <taxon>Hyphomicrobiales</taxon>
        <taxon>Phyllobacteriaceae</taxon>
        <taxon>Mesorhizobium</taxon>
    </lineage>
</organism>
<evidence type="ECO:0000313" key="2">
    <source>
        <dbReference type="Proteomes" id="UP000219182"/>
    </source>
</evidence>
<dbReference type="Proteomes" id="UP000219182">
    <property type="component" value="Unassembled WGS sequence"/>
</dbReference>
<sequence length="64" mass="7361">MESLGLRIQLRVGIWMCLTRKHWPTKGQITYQTSRIVRERIILNATATQETMLAGQEEDGSSKK</sequence>
<evidence type="ECO:0000313" key="1">
    <source>
        <dbReference type="EMBL" id="PDQ17140.1"/>
    </source>
</evidence>
<proteinExistence type="predicted"/>
<protein>
    <submittedName>
        <fullName evidence="1">Uncharacterized protein</fullName>
    </submittedName>
</protein>